<dbReference type="EMBL" id="CM029048">
    <property type="protein sequence ID" value="KAG2577448.1"/>
    <property type="molecule type" value="Genomic_DNA"/>
</dbReference>
<organism evidence="1 2">
    <name type="scientific">Panicum virgatum</name>
    <name type="common">Blackwell switchgrass</name>
    <dbReference type="NCBI Taxonomy" id="38727"/>
    <lineage>
        <taxon>Eukaryota</taxon>
        <taxon>Viridiplantae</taxon>
        <taxon>Streptophyta</taxon>
        <taxon>Embryophyta</taxon>
        <taxon>Tracheophyta</taxon>
        <taxon>Spermatophyta</taxon>
        <taxon>Magnoliopsida</taxon>
        <taxon>Liliopsida</taxon>
        <taxon>Poales</taxon>
        <taxon>Poaceae</taxon>
        <taxon>PACMAD clade</taxon>
        <taxon>Panicoideae</taxon>
        <taxon>Panicodae</taxon>
        <taxon>Paniceae</taxon>
        <taxon>Panicinae</taxon>
        <taxon>Panicum</taxon>
        <taxon>Panicum sect. Hiantes</taxon>
    </lineage>
</organism>
<keyword evidence="2" id="KW-1185">Reference proteome</keyword>
<reference evidence="1" key="1">
    <citation type="submission" date="2020-05" db="EMBL/GenBank/DDBJ databases">
        <title>WGS assembly of Panicum virgatum.</title>
        <authorList>
            <person name="Lovell J.T."/>
            <person name="Jenkins J."/>
            <person name="Shu S."/>
            <person name="Juenger T.E."/>
            <person name="Schmutz J."/>
        </authorList>
    </citation>
    <scope>NUCLEOTIDE SEQUENCE</scope>
    <source>
        <strain evidence="1">AP13</strain>
    </source>
</reference>
<dbReference type="EMBL" id="CM029048">
    <property type="protein sequence ID" value="KAG2577447.1"/>
    <property type="molecule type" value="Genomic_DNA"/>
</dbReference>
<evidence type="ECO:0000313" key="2">
    <source>
        <dbReference type="Proteomes" id="UP000823388"/>
    </source>
</evidence>
<dbReference type="AlphaFoldDB" id="A0A8T0QW14"/>
<proteinExistence type="predicted"/>
<evidence type="ECO:0000313" key="1">
    <source>
        <dbReference type="EMBL" id="KAG2577447.1"/>
    </source>
</evidence>
<sequence>MNGVYLLMTSVHLFAFSNIRPVLEKLVHQISQVKLMLDRIPEEIHTFLKSENKFTLLRAPIPFTTQGLLLGSRPAYTTLFSPIDTNSRHVLHLYKVSTPFEYWCCLS</sequence>
<accession>A0A8T0QW14</accession>
<name>A0A8T0QW14_PANVG</name>
<dbReference type="Proteomes" id="UP000823388">
    <property type="component" value="Chromosome 6N"/>
</dbReference>
<gene>
    <name evidence="1" type="ORF">PVAP13_6NG101503</name>
</gene>
<protein>
    <submittedName>
        <fullName evidence="1">Uncharacterized protein</fullName>
    </submittedName>
</protein>
<comment type="caution">
    <text evidence="1">The sequence shown here is derived from an EMBL/GenBank/DDBJ whole genome shotgun (WGS) entry which is preliminary data.</text>
</comment>